<name>A0A5C8PF82_9HYPH</name>
<dbReference type="EC" id="2.7.7.7" evidence="1"/>
<dbReference type="GO" id="GO:0006261">
    <property type="term" value="P:DNA-templated DNA replication"/>
    <property type="evidence" value="ECO:0007669"/>
    <property type="project" value="TreeGrafter"/>
</dbReference>
<gene>
    <name evidence="1" type="ORF">FHP25_26435</name>
</gene>
<organism evidence="1 2">
    <name type="scientific">Vineibacter terrae</name>
    <dbReference type="NCBI Taxonomy" id="2586908"/>
    <lineage>
        <taxon>Bacteria</taxon>
        <taxon>Pseudomonadati</taxon>
        <taxon>Pseudomonadota</taxon>
        <taxon>Alphaproteobacteria</taxon>
        <taxon>Hyphomicrobiales</taxon>
        <taxon>Vineibacter</taxon>
    </lineage>
</organism>
<dbReference type="RefSeq" id="WP_147849994.1">
    <property type="nucleotide sequence ID" value="NZ_VDUZ01000035.1"/>
</dbReference>
<protein>
    <submittedName>
        <fullName evidence="1">DNA polymerase III subunit delta</fullName>
        <ecNumber evidence="1">2.7.7.7</ecNumber>
    </submittedName>
</protein>
<dbReference type="GO" id="GO:0003887">
    <property type="term" value="F:DNA-directed DNA polymerase activity"/>
    <property type="evidence" value="ECO:0007669"/>
    <property type="project" value="UniProtKB-EC"/>
</dbReference>
<dbReference type="Gene3D" id="3.40.50.300">
    <property type="entry name" value="P-loop containing nucleotide triphosphate hydrolases"/>
    <property type="match status" value="1"/>
</dbReference>
<dbReference type="NCBIfam" id="NF005677">
    <property type="entry name" value="PRK07471.1"/>
    <property type="match status" value="1"/>
</dbReference>
<evidence type="ECO:0000313" key="2">
    <source>
        <dbReference type="Proteomes" id="UP000321638"/>
    </source>
</evidence>
<reference evidence="1 2" key="1">
    <citation type="submission" date="2019-06" db="EMBL/GenBank/DDBJ databases">
        <title>New taxonomy in bacterial strain CC-CFT640, isolated from vineyard.</title>
        <authorList>
            <person name="Lin S.-Y."/>
            <person name="Tsai C.-F."/>
            <person name="Young C.-C."/>
        </authorList>
    </citation>
    <scope>NUCLEOTIDE SEQUENCE [LARGE SCALE GENOMIC DNA]</scope>
    <source>
        <strain evidence="1 2">CC-CFT640</strain>
    </source>
</reference>
<dbReference type="AlphaFoldDB" id="A0A5C8PF82"/>
<dbReference type="OrthoDB" id="9811073at2"/>
<keyword evidence="2" id="KW-1185">Reference proteome</keyword>
<dbReference type="PANTHER" id="PTHR11669:SF8">
    <property type="entry name" value="DNA POLYMERASE III SUBUNIT DELTA"/>
    <property type="match status" value="1"/>
</dbReference>
<dbReference type="GO" id="GO:0009360">
    <property type="term" value="C:DNA polymerase III complex"/>
    <property type="evidence" value="ECO:0007669"/>
    <property type="project" value="TreeGrafter"/>
</dbReference>
<dbReference type="InterPro" id="IPR027417">
    <property type="entry name" value="P-loop_NTPase"/>
</dbReference>
<dbReference type="Pfam" id="PF13177">
    <property type="entry name" value="DNA_pol3_delta2"/>
    <property type="match status" value="1"/>
</dbReference>
<proteinExistence type="predicted"/>
<dbReference type="EMBL" id="VDUZ01000035">
    <property type="protein sequence ID" value="TXL72172.1"/>
    <property type="molecule type" value="Genomic_DNA"/>
</dbReference>
<dbReference type="SUPFAM" id="SSF52540">
    <property type="entry name" value="P-loop containing nucleoside triphosphate hydrolases"/>
    <property type="match status" value="1"/>
</dbReference>
<dbReference type="PANTHER" id="PTHR11669">
    <property type="entry name" value="REPLICATION FACTOR C / DNA POLYMERASE III GAMMA-TAU SUBUNIT"/>
    <property type="match status" value="1"/>
</dbReference>
<evidence type="ECO:0000313" key="1">
    <source>
        <dbReference type="EMBL" id="TXL72172.1"/>
    </source>
</evidence>
<accession>A0A5C8PF82</accession>
<dbReference type="InterPro" id="IPR050238">
    <property type="entry name" value="DNA_Rep/Repair_Clamp_Loader"/>
</dbReference>
<dbReference type="Proteomes" id="UP000321638">
    <property type="component" value="Unassembled WGS sequence"/>
</dbReference>
<comment type="caution">
    <text evidence="1">The sequence shown here is derived from an EMBL/GenBank/DDBJ whole genome shotgun (WGS) entry which is preliminary data.</text>
</comment>
<keyword evidence="1" id="KW-0548">Nucleotidyltransferase</keyword>
<keyword evidence="1" id="KW-0808">Transferase</keyword>
<sequence>MARRPEKDEAVAPPWPAPRLNPRLIGHAGAEATLLAALAAGKLPHAWLIAGPRGIGKATLAHRFARFLLAGDPGGGLFGGPASLETDMATPAVHRVAAGGHADLRVVERSLGDRGRLRSEIVVEDVRGLGGFMRLTPAEGGWRVAIIDAADEMNRNAANAVLKILEEPPPRSVLLLVAHAPGRLLPTIRSRCRRLNLHALTEDAVVGLMADYMPGTAADESRALARLADGSIGRALELARAGGLELYRAMVDLLAGLPSLDIAAAHAFADRVARRTEEGDSDYRTVAFLLDWWLTSLIRHGAAGGGHEALVAREAGLRERLLAAAGLDRWMQVWEKVAHLFARADAVNLDRKQVVLGSFLALQAATR</sequence>